<sequence>MGGGGAIIPWDEQALAKWLFTPLQSNVPKLFKCWLHWDDGNWIDAFKAAFANASSPVNFIVVIWVFPPSFADTVLLFNLTNELTREQLALKRTNNSDRFLLIRSPIVRDESKWAKWEEEAIDWEFFDHK</sequence>
<dbReference type="EMBL" id="JBICBT010000868">
    <property type="protein sequence ID" value="KAL3096214.1"/>
    <property type="molecule type" value="Genomic_DNA"/>
</dbReference>
<dbReference type="AlphaFoldDB" id="A0ABD2K073"/>
<evidence type="ECO:0000313" key="2">
    <source>
        <dbReference type="Proteomes" id="UP001620626"/>
    </source>
</evidence>
<proteinExistence type="predicted"/>
<comment type="caution">
    <text evidence="1">The sequence shown here is derived from an EMBL/GenBank/DDBJ whole genome shotgun (WGS) entry which is preliminary data.</text>
</comment>
<accession>A0ABD2K073</accession>
<gene>
    <name evidence="1" type="ORF">niasHT_026154</name>
</gene>
<name>A0ABD2K073_9BILA</name>
<reference evidence="1 2" key="1">
    <citation type="submission" date="2024-10" db="EMBL/GenBank/DDBJ databases">
        <authorList>
            <person name="Kim D."/>
        </authorList>
    </citation>
    <scope>NUCLEOTIDE SEQUENCE [LARGE SCALE GENOMIC DNA]</scope>
    <source>
        <strain evidence="1">BH-2024</strain>
    </source>
</reference>
<evidence type="ECO:0000313" key="1">
    <source>
        <dbReference type="EMBL" id="KAL3096214.1"/>
    </source>
</evidence>
<protein>
    <submittedName>
        <fullName evidence="1">Uncharacterized protein</fullName>
    </submittedName>
</protein>
<keyword evidence="2" id="KW-1185">Reference proteome</keyword>
<organism evidence="1 2">
    <name type="scientific">Heterodera trifolii</name>
    <dbReference type="NCBI Taxonomy" id="157864"/>
    <lineage>
        <taxon>Eukaryota</taxon>
        <taxon>Metazoa</taxon>
        <taxon>Ecdysozoa</taxon>
        <taxon>Nematoda</taxon>
        <taxon>Chromadorea</taxon>
        <taxon>Rhabditida</taxon>
        <taxon>Tylenchina</taxon>
        <taxon>Tylenchomorpha</taxon>
        <taxon>Tylenchoidea</taxon>
        <taxon>Heteroderidae</taxon>
        <taxon>Heteroderinae</taxon>
        <taxon>Heterodera</taxon>
    </lineage>
</organism>
<dbReference type="Proteomes" id="UP001620626">
    <property type="component" value="Unassembled WGS sequence"/>
</dbReference>